<dbReference type="EMBL" id="CP023004">
    <property type="protein sequence ID" value="AWI08048.1"/>
    <property type="molecule type" value="Genomic_DNA"/>
</dbReference>
<feature type="transmembrane region" description="Helical" evidence="7">
    <location>
        <begin position="202"/>
        <end position="226"/>
    </location>
</feature>
<keyword evidence="5 7" id="KW-1133">Transmembrane helix</keyword>
<keyword evidence="3" id="KW-1003">Cell membrane</keyword>
<dbReference type="GO" id="GO:0009055">
    <property type="term" value="F:electron transfer activity"/>
    <property type="evidence" value="ECO:0007669"/>
    <property type="project" value="TreeGrafter"/>
</dbReference>
<evidence type="ECO:0000256" key="2">
    <source>
        <dbReference type="ARBA" id="ARBA00007543"/>
    </source>
</evidence>
<feature type="transmembrane region" description="Helical" evidence="7">
    <location>
        <begin position="6"/>
        <end position="32"/>
    </location>
</feature>
<dbReference type="GO" id="GO:0016682">
    <property type="term" value="F:oxidoreductase activity, acting on diphenols and related substances as donors, oxygen as acceptor"/>
    <property type="evidence" value="ECO:0007669"/>
    <property type="project" value="TreeGrafter"/>
</dbReference>
<name>A0A2U8DZL4_9BACT</name>
<feature type="transmembrane region" description="Helical" evidence="7">
    <location>
        <begin position="168"/>
        <end position="190"/>
    </location>
</feature>
<evidence type="ECO:0000256" key="6">
    <source>
        <dbReference type="ARBA" id="ARBA00023136"/>
    </source>
</evidence>
<dbReference type="AlphaFoldDB" id="A0A2U8DZL4"/>
<evidence type="ECO:0000256" key="4">
    <source>
        <dbReference type="ARBA" id="ARBA00022692"/>
    </source>
</evidence>
<accession>A0A2U8DZL4</accession>
<dbReference type="Proteomes" id="UP000244896">
    <property type="component" value="Chromosome"/>
</dbReference>
<comment type="subcellular location">
    <subcellularLocation>
        <location evidence="1">Cell membrane</location>
        <topology evidence="1">Multi-pass membrane protein</topology>
    </subcellularLocation>
</comment>
<feature type="transmembrane region" description="Helical" evidence="7">
    <location>
        <begin position="53"/>
        <end position="73"/>
    </location>
</feature>
<feature type="transmembrane region" description="Helical" evidence="7">
    <location>
        <begin position="79"/>
        <end position="97"/>
    </location>
</feature>
<organism evidence="8 9">
    <name type="scientific">Ereboglobus luteus</name>
    <dbReference type="NCBI Taxonomy" id="1796921"/>
    <lineage>
        <taxon>Bacteria</taxon>
        <taxon>Pseudomonadati</taxon>
        <taxon>Verrucomicrobiota</taxon>
        <taxon>Opitutia</taxon>
        <taxon>Opitutales</taxon>
        <taxon>Opitutaceae</taxon>
        <taxon>Ereboglobus</taxon>
    </lineage>
</organism>
<feature type="transmembrane region" description="Helical" evidence="7">
    <location>
        <begin position="118"/>
        <end position="138"/>
    </location>
</feature>
<evidence type="ECO:0000313" key="8">
    <source>
        <dbReference type="EMBL" id="AWI08048.1"/>
    </source>
</evidence>
<dbReference type="GO" id="GO:0070069">
    <property type="term" value="C:cytochrome complex"/>
    <property type="evidence" value="ECO:0007669"/>
    <property type="project" value="TreeGrafter"/>
</dbReference>
<dbReference type="OrthoDB" id="9776710at2"/>
<gene>
    <name evidence="8" type="ORF">CKA38_01105</name>
</gene>
<comment type="similarity">
    <text evidence="2">Belongs to the cytochrome ubiquinol oxidase subunit 2 family.</text>
</comment>
<keyword evidence="9" id="KW-1185">Reference proteome</keyword>
<keyword evidence="4 7" id="KW-0812">Transmembrane</keyword>
<feature type="transmembrane region" description="Helical" evidence="7">
    <location>
        <begin position="313"/>
        <end position="335"/>
    </location>
</feature>
<protein>
    <submittedName>
        <fullName evidence="8">Cytochrome BD ubiquinol oxidase subunit II</fullName>
    </submittedName>
</protein>
<evidence type="ECO:0000256" key="3">
    <source>
        <dbReference type="ARBA" id="ARBA00022475"/>
    </source>
</evidence>
<dbReference type="PANTHER" id="PTHR43141">
    <property type="entry name" value="CYTOCHROME BD2 SUBUNIT II"/>
    <property type="match status" value="1"/>
</dbReference>
<dbReference type="GO" id="GO:0019646">
    <property type="term" value="P:aerobic electron transport chain"/>
    <property type="evidence" value="ECO:0007669"/>
    <property type="project" value="TreeGrafter"/>
</dbReference>
<keyword evidence="6 7" id="KW-0472">Membrane</keyword>
<evidence type="ECO:0000256" key="1">
    <source>
        <dbReference type="ARBA" id="ARBA00004651"/>
    </source>
</evidence>
<evidence type="ECO:0000313" key="9">
    <source>
        <dbReference type="Proteomes" id="UP000244896"/>
    </source>
</evidence>
<dbReference type="GO" id="GO:0005886">
    <property type="term" value="C:plasma membrane"/>
    <property type="evidence" value="ECO:0007669"/>
    <property type="project" value="UniProtKB-SubCell"/>
</dbReference>
<dbReference type="Pfam" id="PF02322">
    <property type="entry name" value="Cyt_bd_oxida_II"/>
    <property type="match status" value="1"/>
</dbReference>
<evidence type="ECO:0000256" key="7">
    <source>
        <dbReference type="SAM" id="Phobius"/>
    </source>
</evidence>
<dbReference type="InterPro" id="IPR003317">
    <property type="entry name" value="Cyt-d_oxidase_su2"/>
</dbReference>
<dbReference type="RefSeq" id="WP_108823856.1">
    <property type="nucleotide sequence ID" value="NZ_CP023004.1"/>
</dbReference>
<reference evidence="8 9" key="1">
    <citation type="journal article" date="2018" name="Syst. Appl. Microbiol.">
        <title>Ereboglobus luteus gen. nov. sp. nov. from cockroach guts, and new insights into the oxygen relationship of the genera Opitutus and Didymococcus (Verrucomicrobia: Opitutaceae).</title>
        <authorList>
            <person name="Tegtmeier D."/>
            <person name="Belitz A."/>
            <person name="Radek R."/>
            <person name="Heimerl T."/>
            <person name="Brune A."/>
        </authorList>
    </citation>
    <scope>NUCLEOTIDE SEQUENCE [LARGE SCALE GENOMIC DNA]</scope>
    <source>
        <strain evidence="8 9">Ho45</strain>
    </source>
</reference>
<dbReference type="PANTHER" id="PTHR43141:SF4">
    <property type="entry name" value="CYTOCHROME BD2 SUBUNIT II"/>
    <property type="match status" value="1"/>
</dbReference>
<feature type="transmembrane region" description="Helical" evidence="7">
    <location>
        <begin position="265"/>
        <end position="285"/>
    </location>
</feature>
<evidence type="ECO:0000256" key="5">
    <source>
        <dbReference type="ARBA" id="ARBA00022989"/>
    </source>
</evidence>
<sequence length="352" mass="38967">MTHILIFFIGASLLLYVLLGGSDYGAGILELLSMRSKKLRREQTRAINHAMGPVWEANHVWLILIVVILFMGFPLAFTTLMTALHVPLLALLVGIVVRGATFSFRHYDPVQDEKTQRVYTILFGGSSLWTAMWLGIIAGTLNRGTIPLARAAGEVGAVDAYILPWLDLYPFCVGLFVTCIFAFLASVYMVGETNEPELERLFIRRAAISNVCVFIAGGVVFLASLLEAKSLFALFLERPAAIAAIVIAVLLFVALWKFIKLHNVVFARVVAAGQVTMILLGWWLLYAPNAIITTEGPVSFYEVAAPRATQLQLMLALLVGSCIIFPSLFFLLRVFKTRSEKKRRAGRDVMII</sequence>
<feature type="transmembrane region" description="Helical" evidence="7">
    <location>
        <begin position="238"/>
        <end position="258"/>
    </location>
</feature>
<proteinExistence type="inferred from homology"/>
<dbReference type="KEGG" id="elut:CKA38_01105"/>